<keyword evidence="2 6" id="KW-0418">Kinase</keyword>
<feature type="transmembrane region" description="Helical" evidence="4">
    <location>
        <begin position="244"/>
        <end position="261"/>
    </location>
</feature>
<accession>A0A1H1WHQ2</accession>
<feature type="transmembrane region" description="Helical" evidence="4">
    <location>
        <begin position="176"/>
        <end position="195"/>
    </location>
</feature>
<feature type="transmembrane region" description="Helical" evidence="4">
    <location>
        <begin position="148"/>
        <end position="169"/>
    </location>
</feature>
<dbReference type="Proteomes" id="UP000243413">
    <property type="component" value="Chromosome I"/>
</dbReference>
<reference evidence="7" key="1">
    <citation type="submission" date="2016-10" db="EMBL/GenBank/DDBJ databases">
        <authorList>
            <person name="Varghese N."/>
            <person name="Submissions S."/>
        </authorList>
    </citation>
    <scope>NUCLEOTIDE SEQUENCE [LARGE SCALE GENOMIC DNA]</scope>
    <source>
        <strain evidence="7">JCM 14963</strain>
    </source>
</reference>
<feature type="transmembrane region" description="Helical" evidence="4">
    <location>
        <begin position="267"/>
        <end position="284"/>
    </location>
</feature>
<dbReference type="InterPro" id="IPR003594">
    <property type="entry name" value="HATPase_dom"/>
</dbReference>
<dbReference type="STRING" id="472181.SAMN05216271_3213"/>
<gene>
    <name evidence="6" type="ORF">SAMN05216271_3213</name>
</gene>
<keyword evidence="4" id="KW-0812">Transmembrane</keyword>
<evidence type="ECO:0000313" key="7">
    <source>
        <dbReference type="Proteomes" id="UP000243413"/>
    </source>
</evidence>
<dbReference type="EMBL" id="LT629763">
    <property type="protein sequence ID" value="SDS96170.1"/>
    <property type="molecule type" value="Genomic_DNA"/>
</dbReference>
<protein>
    <submittedName>
        <fullName evidence="6">Histidine kinase</fullName>
    </submittedName>
</protein>
<dbReference type="PROSITE" id="PS50106">
    <property type="entry name" value="PDZ"/>
    <property type="match status" value="1"/>
</dbReference>
<dbReference type="InterPro" id="IPR050482">
    <property type="entry name" value="Sensor_HK_TwoCompSys"/>
</dbReference>
<proteinExistence type="predicted"/>
<evidence type="ECO:0000256" key="3">
    <source>
        <dbReference type="ARBA" id="ARBA00023012"/>
    </source>
</evidence>
<dbReference type="Gene3D" id="3.30.565.10">
    <property type="entry name" value="Histidine kinase-like ATPase, C-terminal domain"/>
    <property type="match status" value="1"/>
</dbReference>
<dbReference type="Gene3D" id="1.20.5.1930">
    <property type="match status" value="1"/>
</dbReference>
<evidence type="ECO:0000256" key="1">
    <source>
        <dbReference type="ARBA" id="ARBA00022679"/>
    </source>
</evidence>
<dbReference type="GO" id="GO:0000160">
    <property type="term" value="P:phosphorelay signal transduction system"/>
    <property type="evidence" value="ECO:0007669"/>
    <property type="project" value="UniProtKB-KW"/>
</dbReference>
<keyword evidence="1" id="KW-0808">Transferase</keyword>
<name>A0A1H1WHQ2_9GAMM</name>
<feature type="transmembrane region" description="Helical" evidence="4">
    <location>
        <begin position="304"/>
        <end position="327"/>
    </location>
</feature>
<evidence type="ECO:0000256" key="4">
    <source>
        <dbReference type="SAM" id="Phobius"/>
    </source>
</evidence>
<dbReference type="InterPro" id="IPR001478">
    <property type="entry name" value="PDZ"/>
</dbReference>
<feature type="transmembrane region" description="Helical" evidence="4">
    <location>
        <begin position="12"/>
        <end position="30"/>
    </location>
</feature>
<dbReference type="InterPro" id="IPR036890">
    <property type="entry name" value="HATPase_C_sf"/>
</dbReference>
<evidence type="ECO:0000259" key="5">
    <source>
        <dbReference type="PROSITE" id="PS50106"/>
    </source>
</evidence>
<evidence type="ECO:0000313" key="6">
    <source>
        <dbReference type="EMBL" id="SDS96170.1"/>
    </source>
</evidence>
<dbReference type="PANTHER" id="PTHR24421">
    <property type="entry name" value="NITRATE/NITRITE SENSOR PROTEIN NARX-RELATED"/>
    <property type="match status" value="1"/>
</dbReference>
<dbReference type="SUPFAM" id="SSF55874">
    <property type="entry name" value="ATPase domain of HSP90 chaperone/DNA topoisomerase II/histidine kinase"/>
    <property type="match status" value="1"/>
</dbReference>
<dbReference type="OrthoDB" id="9797605at2"/>
<dbReference type="AlphaFoldDB" id="A0A1H1WHQ2"/>
<dbReference type="GO" id="GO:0016301">
    <property type="term" value="F:kinase activity"/>
    <property type="evidence" value="ECO:0007669"/>
    <property type="project" value="UniProtKB-KW"/>
</dbReference>
<keyword evidence="3" id="KW-0902">Two-component regulatory system</keyword>
<dbReference type="InterPro" id="IPR036034">
    <property type="entry name" value="PDZ_sf"/>
</dbReference>
<dbReference type="CDD" id="cd16917">
    <property type="entry name" value="HATPase_UhpB-NarQ-NarX-like"/>
    <property type="match status" value="1"/>
</dbReference>
<organism evidence="6 7">
    <name type="scientific">Halopseudomonas sabulinigri</name>
    <dbReference type="NCBI Taxonomy" id="472181"/>
    <lineage>
        <taxon>Bacteria</taxon>
        <taxon>Pseudomonadati</taxon>
        <taxon>Pseudomonadota</taxon>
        <taxon>Gammaproteobacteria</taxon>
        <taxon>Pseudomonadales</taxon>
        <taxon>Pseudomonadaceae</taxon>
        <taxon>Halopseudomonas</taxon>
    </lineage>
</organism>
<feature type="transmembrane region" description="Helical" evidence="4">
    <location>
        <begin position="333"/>
        <end position="351"/>
    </location>
</feature>
<feature type="domain" description="PDZ" evidence="5">
    <location>
        <begin position="25"/>
        <end position="78"/>
    </location>
</feature>
<dbReference type="Pfam" id="PF02518">
    <property type="entry name" value="HATPase_c"/>
    <property type="match status" value="1"/>
</dbReference>
<keyword evidence="4" id="KW-0472">Membrane</keyword>
<dbReference type="RefSeq" id="WP_157719384.1">
    <property type="nucleotide sequence ID" value="NZ_LT629763.1"/>
</dbReference>
<feature type="transmembrane region" description="Helical" evidence="4">
    <location>
        <begin position="215"/>
        <end position="232"/>
    </location>
</feature>
<sequence>MLKEIPPSRVLSAGLAIAMLLFLAAVYIASSPIRLGFSVAQGEQGVRVTRVAPDGPAFELLGTGDELLAVRSSAGSLQLEPWDAVAEPDDAALFVTYNRFFERHRQIWSILGGEQLELQVLSASGGSATWVRLQPLALRGINHLPWLFWYQVGCGLAILLMGVAAWAFVQSERGPRLYALAGLAIAIAIVASAIYTTRELSLPPAWFLTLSRINQFGAMLFAGTGTALFWYYPTQLGRFPLARVMLVIVGLTLAVNWLQLIPSLDAAARYPLLAWFAVDIAFAIQQWRRTRREPVERARLKWLIFAWFAGAFGYLGMVVTPQVLGLGAIAQQKYAWCFFVISYLGIALGIVRYRLFDLDRWILLVWFWFAFGVLFIVIDALLVMTLHLETSMGLLVSLAVVGWAYLPIRQAFLTWLMPKDGRGVLHKRLPDILQQAFLHERSVDDQWSRALQAVFNPLTITPLLEPVDKPVPRENGLRLAVPGMHPGQGFLLSYAGGGARLFDRQDADFCGQALALFLYARDYHQSYQSGVISERKRVARDLHDDVGARLLSVVYRARTDEELQGLARDCLRELREVIQGLQKDVVLVRQSFSRWQSEARERCRLFGLQLDMRLEEALADERLSPRQERNLSRILRECLTNTFKHAQADLIAVEFKVEHNRLVLRYQDNGAGMLSSSCEQTAGLGVLGIQERCRELGGEVCWWTPLDGGLAMRCEIPVKAS</sequence>
<dbReference type="SUPFAM" id="SSF50156">
    <property type="entry name" value="PDZ domain-like"/>
    <property type="match status" value="1"/>
</dbReference>
<keyword evidence="4" id="KW-1133">Transmembrane helix</keyword>
<evidence type="ECO:0000256" key="2">
    <source>
        <dbReference type="ARBA" id="ARBA00022777"/>
    </source>
</evidence>
<feature type="transmembrane region" description="Helical" evidence="4">
    <location>
        <begin position="363"/>
        <end position="384"/>
    </location>
</feature>